<protein>
    <submittedName>
        <fullName evidence="2">Cu/Ag efflux protein CusF</fullName>
    </submittedName>
</protein>
<dbReference type="Proteomes" id="UP000572540">
    <property type="component" value="Unassembled WGS sequence"/>
</dbReference>
<evidence type="ECO:0000313" key="3">
    <source>
        <dbReference type="EMBL" id="NYH27107.1"/>
    </source>
</evidence>
<name>A0A7Y9W6D8_9BURK</name>
<evidence type="ECO:0000313" key="2">
    <source>
        <dbReference type="EMBL" id="NYH14563.1"/>
    </source>
</evidence>
<accession>A0A7Y9W6D8</accession>
<feature type="chain" id="PRO_5044662431" evidence="1">
    <location>
        <begin position="28"/>
        <end position="198"/>
    </location>
</feature>
<dbReference type="RefSeq" id="WP_179709950.1">
    <property type="nucleotide sequence ID" value="NZ_JACCAS010000002.1"/>
</dbReference>
<evidence type="ECO:0000313" key="5">
    <source>
        <dbReference type="Proteomes" id="UP000572540"/>
    </source>
</evidence>
<reference evidence="4 5" key="1">
    <citation type="submission" date="2020-07" db="EMBL/GenBank/DDBJ databases">
        <title>Exploring microbial biodiversity for novel pathways involved in the catabolism of aromatic compounds derived from lignin.</title>
        <authorList>
            <person name="Elkins J."/>
        </authorList>
    </citation>
    <scope>NUCLEOTIDE SEQUENCE [LARGE SCALE GENOMIC DNA]</scope>
    <source>
        <strain evidence="2 5">H2C3B</strain>
        <strain evidence="3 4">H2C3C</strain>
    </source>
</reference>
<keyword evidence="4" id="KW-1185">Reference proteome</keyword>
<feature type="signal peptide" evidence="1">
    <location>
        <begin position="1"/>
        <end position="27"/>
    </location>
</feature>
<dbReference type="AlphaFoldDB" id="A0A7Y9W6D8"/>
<organism evidence="2 5">
    <name type="scientific">Paraburkholderia bryophila</name>
    <dbReference type="NCBI Taxonomy" id="420952"/>
    <lineage>
        <taxon>Bacteria</taxon>
        <taxon>Pseudomonadati</taxon>
        <taxon>Pseudomonadota</taxon>
        <taxon>Betaproteobacteria</taxon>
        <taxon>Burkholderiales</taxon>
        <taxon>Burkholderiaceae</taxon>
        <taxon>Paraburkholderia</taxon>
    </lineage>
</organism>
<proteinExistence type="predicted"/>
<dbReference type="Proteomes" id="UP000540929">
    <property type="component" value="Unassembled WGS sequence"/>
</dbReference>
<evidence type="ECO:0000256" key="1">
    <source>
        <dbReference type="SAM" id="SignalP"/>
    </source>
</evidence>
<sequence length="198" mass="20435">MKAALALALSAAAFTVATLAASQPASAQDAMGSAARGIVSAVQPVHVKAEIVGIDPGSRTLTLKGPGGNAVVVLVSQQVAGFDQLKVGDRVDVLYKNALLVKADKVTGKDSGIRKRVDTQVYAPASGGFEAARQIEVLATVQKIDHKNRLVTLRGAYQTQTLEVGPDVDLKGVKVGDTIHAVFVSAAAVQVTPQEATQ</sequence>
<dbReference type="EMBL" id="JACCAS010000002">
    <property type="protein sequence ID" value="NYH27107.1"/>
    <property type="molecule type" value="Genomic_DNA"/>
</dbReference>
<evidence type="ECO:0000313" key="4">
    <source>
        <dbReference type="Proteomes" id="UP000540929"/>
    </source>
</evidence>
<dbReference type="EMBL" id="JACCAU010000001">
    <property type="protein sequence ID" value="NYH14563.1"/>
    <property type="molecule type" value="Genomic_DNA"/>
</dbReference>
<gene>
    <name evidence="3" type="ORF">GGD40_006678</name>
    <name evidence="2" type="ORF">GGD41_001791</name>
</gene>
<keyword evidence="1" id="KW-0732">Signal</keyword>
<comment type="caution">
    <text evidence="2">The sequence shown here is derived from an EMBL/GenBank/DDBJ whole genome shotgun (WGS) entry which is preliminary data.</text>
</comment>